<keyword evidence="3" id="KW-1185">Reference proteome</keyword>
<organism evidence="2 3">
    <name type="scientific">Alloscardovia macacae</name>
    <dbReference type="NCBI Taxonomy" id="1160091"/>
    <lineage>
        <taxon>Bacteria</taxon>
        <taxon>Bacillati</taxon>
        <taxon>Actinomycetota</taxon>
        <taxon>Actinomycetes</taxon>
        <taxon>Bifidobacteriales</taxon>
        <taxon>Bifidobacteriaceae</taxon>
        <taxon>Alloscardovia</taxon>
    </lineage>
</organism>
<proteinExistence type="predicted"/>
<protein>
    <submittedName>
        <fullName evidence="2">Uncharacterized protein</fullName>
    </submittedName>
</protein>
<name>A0A261F070_9BIFI</name>
<keyword evidence="1" id="KW-0472">Membrane</keyword>
<dbReference type="Proteomes" id="UP000243657">
    <property type="component" value="Unassembled WGS sequence"/>
</dbReference>
<keyword evidence="1" id="KW-0812">Transmembrane</keyword>
<evidence type="ECO:0000313" key="3">
    <source>
        <dbReference type="Proteomes" id="UP000243657"/>
    </source>
</evidence>
<dbReference type="AlphaFoldDB" id="A0A261F070"/>
<gene>
    <name evidence="2" type="ORF">ALMA_1541</name>
</gene>
<comment type="caution">
    <text evidence="2">The sequence shown here is derived from an EMBL/GenBank/DDBJ whole genome shotgun (WGS) entry which is preliminary data.</text>
</comment>
<reference evidence="2 3" key="1">
    <citation type="journal article" date="2017" name="BMC Genomics">
        <title>Comparative genomic and phylogenomic analyses of the Bifidobacteriaceae family.</title>
        <authorList>
            <person name="Lugli G.A."/>
            <person name="Milani C."/>
            <person name="Turroni F."/>
            <person name="Duranti S."/>
            <person name="Mancabelli L."/>
            <person name="Mangifesta M."/>
            <person name="Ferrario C."/>
            <person name="Modesto M."/>
            <person name="Mattarelli P."/>
            <person name="Jiri K."/>
            <person name="van Sinderen D."/>
            <person name="Ventura M."/>
        </authorList>
    </citation>
    <scope>NUCLEOTIDE SEQUENCE [LARGE SCALE GENOMIC DNA]</scope>
    <source>
        <strain evidence="2 3">DSM 24762</strain>
    </source>
</reference>
<evidence type="ECO:0000313" key="2">
    <source>
        <dbReference type="EMBL" id="OZG52488.1"/>
    </source>
</evidence>
<keyword evidence="1" id="KW-1133">Transmembrane helix</keyword>
<sequence>MNFASVGEEWLVMDEKCRMAVMVADVRVSWKFCHDDLLWSSMRDGGIQRVVLLETLVALYVFMLEDVRVYVNHRIFIFIVIY</sequence>
<dbReference type="EMBL" id="MWWT01000010">
    <property type="protein sequence ID" value="OZG52488.1"/>
    <property type="molecule type" value="Genomic_DNA"/>
</dbReference>
<accession>A0A261F070</accession>
<evidence type="ECO:0000256" key="1">
    <source>
        <dbReference type="SAM" id="Phobius"/>
    </source>
</evidence>
<feature type="transmembrane region" description="Helical" evidence="1">
    <location>
        <begin position="46"/>
        <end position="64"/>
    </location>
</feature>